<dbReference type="Pfam" id="PF03466">
    <property type="entry name" value="LysR_substrate"/>
    <property type="match status" value="1"/>
</dbReference>
<dbReference type="PANTHER" id="PTHR30537">
    <property type="entry name" value="HTH-TYPE TRANSCRIPTIONAL REGULATOR"/>
    <property type="match status" value="1"/>
</dbReference>
<comment type="similarity">
    <text evidence="1">Belongs to the LysR transcriptional regulatory family.</text>
</comment>
<dbReference type="RefSeq" id="WP_009697488.1">
    <property type="nucleotide sequence ID" value="NZ_BGNF01000050.1"/>
</dbReference>
<keyword evidence="3" id="KW-0238">DNA-binding</keyword>
<dbReference type="InterPro" id="IPR058163">
    <property type="entry name" value="LysR-type_TF_proteobact-type"/>
</dbReference>
<gene>
    <name evidence="6" type="ORF">AL538_01260</name>
    <name evidence="7" type="ORF">DS957_013200</name>
</gene>
<dbReference type="EMBL" id="QOUW02000043">
    <property type="protein sequence ID" value="RIW12208.1"/>
    <property type="molecule type" value="Genomic_DNA"/>
</dbReference>
<keyword evidence="4" id="KW-0804">Transcription</keyword>
<proteinExistence type="inferred from homology"/>
<feature type="domain" description="HTH lysR-type" evidence="5">
    <location>
        <begin position="1"/>
        <end position="58"/>
    </location>
</feature>
<dbReference type="PROSITE" id="PS50931">
    <property type="entry name" value="HTH_LYSR"/>
    <property type="match status" value="1"/>
</dbReference>
<evidence type="ECO:0000313" key="9">
    <source>
        <dbReference type="Proteomes" id="UP000253437"/>
    </source>
</evidence>
<dbReference type="InterPro" id="IPR005119">
    <property type="entry name" value="LysR_subst-bd"/>
</dbReference>
<dbReference type="EMBL" id="CP014038">
    <property type="protein sequence ID" value="AMF96453.1"/>
    <property type="molecule type" value="Genomic_DNA"/>
</dbReference>
<dbReference type="AlphaFoldDB" id="A0A3A1Q3G3"/>
<dbReference type="FunFam" id="1.10.10.10:FF:000001">
    <property type="entry name" value="LysR family transcriptional regulator"/>
    <property type="match status" value="1"/>
</dbReference>
<protein>
    <submittedName>
        <fullName evidence="7">LysR family transcriptional regulator</fullName>
    </submittedName>
</protein>
<reference evidence="6" key="2">
    <citation type="submission" date="2018-01" db="EMBL/GenBank/DDBJ databases">
        <title>FDA dAtabase for Regulatory Grade micrObial Sequences (FDA-ARGOS): Supporting development and validation of Infectious Disease Dx tests.</title>
        <authorList>
            <person name="Hoffmann M."/>
            <person name="Allard M."/>
            <person name="Evans P."/>
            <person name="Brown E."/>
            <person name="Tallon L."/>
            <person name="Sadzewicz L."/>
            <person name="Sengamalay N."/>
            <person name="Ott S."/>
            <person name="Godinez A."/>
            <person name="Nagaraj S."/>
            <person name="Vyas G."/>
            <person name="Aluvathingal J."/>
            <person name="Nadendla S."/>
            <person name="Geyer C."/>
            <person name="Sichtig H."/>
        </authorList>
    </citation>
    <scope>NUCLEOTIDE SEQUENCE</scope>
    <source>
        <strain evidence="6">FDAARGOS_107</strain>
    </source>
</reference>
<evidence type="ECO:0000313" key="6">
    <source>
        <dbReference type="EMBL" id="AMF96453.1"/>
    </source>
</evidence>
<dbReference type="Proteomes" id="UP000253437">
    <property type="component" value="Unassembled WGS sequence"/>
</dbReference>
<dbReference type="InterPro" id="IPR036388">
    <property type="entry name" value="WH-like_DNA-bd_sf"/>
</dbReference>
<dbReference type="CDD" id="cd08422">
    <property type="entry name" value="PBP2_CrgA_like"/>
    <property type="match status" value="1"/>
</dbReference>
<reference evidence="8" key="1">
    <citation type="submission" date="2015-12" db="EMBL/GenBank/DDBJ databases">
        <title>FDA dAtabase for Regulatory Grade micrObial Sequences (FDA-ARGOS): Supporting development and validation of Infectious Disease Dx tests.</title>
        <authorList>
            <person name="Hoffmann M."/>
            <person name="Allard M."/>
            <person name="Evans P."/>
            <person name="Brown E."/>
            <person name="Tallon L.J."/>
            <person name="Sadzewicz L."/>
            <person name="Sengamalay N."/>
            <person name="Ott S."/>
            <person name="Godinez A."/>
            <person name="Nagaraj S."/>
            <person name="Vyas G."/>
            <person name="Aluvathingal J."/>
            <person name="Nadendla S."/>
            <person name="Geyer C."/>
            <person name="Sichtig H."/>
        </authorList>
    </citation>
    <scope>NUCLEOTIDE SEQUENCE [LARGE SCALE GENOMIC DNA]</scope>
    <source>
        <strain evidence="8">ATCC 43516</strain>
    </source>
</reference>
<dbReference type="Pfam" id="PF00126">
    <property type="entry name" value="HTH_1"/>
    <property type="match status" value="1"/>
</dbReference>
<evidence type="ECO:0000256" key="2">
    <source>
        <dbReference type="ARBA" id="ARBA00023015"/>
    </source>
</evidence>
<keyword evidence="2" id="KW-0805">Transcription regulation</keyword>
<name>A0A3A1Q3G3_VIBHA</name>
<sequence>MDIEAVKMFSVLAKKLNYTETAKALDVSQPTLSRKIKALEESLNVTLVHRRGSSISLTPQGETFLESAGQILDLIDHTVEKLHVERKGVSGLLRIGCLHPMARFLTKSFLPDFHEKYPNIHIHFHTLTPNTLSLFEDVDLMIAPFLPNDESVVCRKASRFTRCCYASPKYIQKRGEPKYVHDLELHQCITHTNTPGQERYWNLTNESGEKRQIEVTGDMTTNSIDIAINLAQEGFGIGLIPDNQVREQVRCGELIKLFNGTWYEEGTLYILYKQSIHTPKRFKVFIEEFEVFHEQWGLQN</sequence>
<organism evidence="7 9">
    <name type="scientific">Vibrio harveyi</name>
    <name type="common">Beneckea harveyi</name>
    <dbReference type="NCBI Taxonomy" id="669"/>
    <lineage>
        <taxon>Bacteria</taxon>
        <taxon>Pseudomonadati</taxon>
        <taxon>Pseudomonadota</taxon>
        <taxon>Gammaproteobacteria</taxon>
        <taxon>Vibrionales</taxon>
        <taxon>Vibrionaceae</taxon>
        <taxon>Vibrio</taxon>
    </lineage>
</organism>
<dbReference type="GO" id="GO:0003700">
    <property type="term" value="F:DNA-binding transcription factor activity"/>
    <property type="evidence" value="ECO:0007669"/>
    <property type="project" value="InterPro"/>
</dbReference>
<dbReference type="GO" id="GO:0043565">
    <property type="term" value="F:sequence-specific DNA binding"/>
    <property type="evidence" value="ECO:0007669"/>
    <property type="project" value="TreeGrafter"/>
</dbReference>
<keyword evidence="8" id="KW-1185">Reference proteome</keyword>
<evidence type="ECO:0000256" key="1">
    <source>
        <dbReference type="ARBA" id="ARBA00009437"/>
    </source>
</evidence>
<dbReference type="InterPro" id="IPR000847">
    <property type="entry name" value="LysR_HTH_N"/>
</dbReference>
<evidence type="ECO:0000256" key="3">
    <source>
        <dbReference type="ARBA" id="ARBA00023125"/>
    </source>
</evidence>
<dbReference type="GO" id="GO:0006351">
    <property type="term" value="P:DNA-templated transcription"/>
    <property type="evidence" value="ECO:0007669"/>
    <property type="project" value="TreeGrafter"/>
</dbReference>
<reference evidence="7 9" key="3">
    <citation type="submission" date="2018-08" db="EMBL/GenBank/DDBJ databases">
        <title>Vibrio harveyi strains pathogenic to white snook Centropomus viridis Lockington (1877) and potential probiotic bacteria.</title>
        <authorList>
            <person name="Soto-Rodriguez S."/>
            <person name="Gomez-Gil B."/>
            <person name="Lozano-Olvera R."/>
        </authorList>
    </citation>
    <scope>NUCLEOTIDE SEQUENCE [LARGE SCALE GENOMIC DNA]</scope>
    <source>
        <strain evidence="7 9">CAIM 1508</strain>
    </source>
</reference>
<evidence type="ECO:0000313" key="8">
    <source>
        <dbReference type="Proteomes" id="UP000067422"/>
    </source>
</evidence>
<dbReference type="Proteomes" id="UP000067422">
    <property type="component" value="Chromosome 1"/>
</dbReference>
<evidence type="ECO:0000256" key="4">
    <source>
        <dbReference type="ARBA" id="ARBA00023163"/>
    </source>
</evidence>
<dbReference type="PANTHER" id="PTHR30537:SF5">
    <property type="entry name" value="HTH-TYPE TRANSCRIPTIONAL ACTIVATOR TTDR-RELATED"/>
    <property type="match status" value="1"/>
</dbReference>
<dbReference type="PRINTS" id="PR00039">
    <property type="entry name" value="HTHLYSR"/>
</dbReference>
<accession>A0A3A1Q3G3</accession>
<dbReference type="KEGG" id="vhr:AL538_01260"/>
<dbReference type="InterPro" id="IPR036390">
    <property type="entry name" value="WH_DNA-bd_sf"/>
</dbReference>
<evidence type="ECO:0000259" key="5">
    <source>
        <dbReference type="PROSITE" id="PS50931"/>
    </source>
</evidence>
<dbReference type="Gene3D" id="3.40.190.290">
    <property type="match status" value="1"/>
</dbReference>
<dbReference type="SUPFAM" id="SSF53850">
    <property type="entry name" value="Periplasmic binding protein-like II"/>
    <property type="match status" value="1"/>
</dbReference>
<evidence type="ECO:0000313" key="7">
    <source>
        <dbReference type="EMBL" id="RIW12208.1"/>
    </source>
</evidence>
<dbReference type="SUPFAM" id="SSF46785">
    <property type="entry name" value="Winged helix' DNA-binding domain"/>
    <property type="match status" value="1"/>
</dbReference>
<dbReference type="Gene3D" id="1.10.10.10">
    <property type="entry name" value="Winged helix-like DNA-binding domain superfamily/Winged helix DNA-binding domain"/>
    <property type="match status" value="1"/>
</dbReference>
<dbReference type="OrthoDB" id="6183733at2"/>